<organism evidence="1 2">
    <name type="scientific">Purpureocillium lilacinum</name>
    <name type="common">Paecilomyces lilacinus</name>
    <dbReference type="NCBI Taxonomy" id="33203"/>
    <lineage>
        <taxon>Eukaryota</taxon>
        <taxon>Fungi</taxon>
        <taxon>Dikarya</taxon>
        <taxon>Ascomycota</taxon>
        <taxon>Pezizomycotina</taxon>
        <taxon>Sordariomycetes</taxon>
        <taxon>Hypocreomycetidae</taxon>
        <taxon>Hypocreales</taxon>
        <taxon>Ophiocordycipitaceae</taxon>
        <taxon>Purpureocillium</taxon>
    </lineage>
</organism>
<evidence type="ECO:0000313" key="2">
    <source>
        <dbReference type="Proteomes" id="UP000245956"/>
    </source>
</evidence>
<protein>
    <submittedName>
        <fullName evidence="1">Uncharacterized protein</fullName>
    </submittedName>
</protein>
<proteinExistence type="predicted"/>
<comment type="caution">
    <text evidence="1">The sequence shown here is derived from an EMBL/GenBank/DDBJ whole genome shotgun (WGS) entry which is preliminary data.</text>
</comment>
<reference evidence="1 2" key="1">
    <citation type="journal article" date="2016" name="Front. Microbiol.">
        <title>Genome and transcriptome sequences reveal the specific parasitism of the nematophagous Purpureocillium lilacinum 36-1.</title>
        <authorList>
            <person name="Xie J."/>
            <person name="Li S."/>
            <person name="Mo C."/>
            <person name="Xiao X."/>
            <person name="Peng D."/>
            <person name="Wang G."/>
            <person name="Xiao Y."/>
        </authorList>
    </citation>
    <scope>NUCLEOTIDE SEQUENCE [LARGE SCALE GENOMIC DNA]</scope>
    <source>
        <strain evidence="1 2">36-1</strain>
    </source>
</reference>
<dbReference type="AlphaFoldDB" id="A0A2U3DXK5"/>
<accession>A0A2U3DXK5</accession>
<gene>
    <name evidence="1" type="ORF">PCL_04478</name>
</gene>
<sequence length="584" mass="65353">MGETDLGRIVNDGERFCPGQLLPTEDTLRDLRDKFLSVFDVPTVLEKQTLPWYYIHRDFISSDPERAPSGPIPGNDFHATDPRITARLAAWGAQLQFDISSADADAPHPKPLLVPLKHISSHPDPGPGGIAIVEKAAKLVEQLWPDALIGPSRRRHVGLQLTDVTAPEYHIFHWLASKQLNAEGVALCLLSRNSYGRLVCSSQSYAFTAIRDRSAEELEASAVPAFPSGTVLHSNPFSSGQIWSFTRTQIQPLSFPIISAITCLLSDPTKSRLGVHDPFADRDVSWCLDGLHGFSREAKPEQGPAHVSDEKSLSSVLGTSSNCWMHFHVVLHFYGVDDPWPSWAYGAKTGSGLRVDRGRFTLPIRFGHKSRSMAFIECRTWVAMRVATPYQRHNPAASPAVVGVIVGDTGHRRLNVTEQSWDERGLQSPAGAGGVALFQMVLWSVLDDWEKGWSRTLDRVEQTFKIRLCEQLDSQRDVPRLDQLLSDTTHESSRTCSKLILLLNSFRSHIDIVVESISNVIEEWSKTYPGKYTVRLERFDVETQEVLLQNWKKVLAHLNVIQTRLHGRIASSVEELRVLREGFI</sequence>
<dbReference type="Proteomes" id="UP000245956">
    <property type="component" value="Unassembled WGS sequence"/>
</dbReference>
<evidence type="ECO:0000313" key="1">
    <source>
        <dbReference type="EMBL" id="PWI66972.1"/>
    </source>
</evidence>
<dbReference type="EMBL" id="LCWV01000021">
    <property type="protein sequence ID" value="PWI66972.1"/>
    <property type="molecule type" value="Genomic_DNA"/>
</dbReference>
<name>A0A2U3DXK5_PURLI</name>